<dbReference type="PANTHER" id="PTHR47926">
    <property type="entry name" value="PENTATRICOPEPTIDE REPEAT-CONTAINING PROTEIN"/>
    <property type="match status" value="1"/>
</dbReference>
<dbReference type="Proteomes" id="UP001417504">
    <property type="component" value="Unassembled WGS sequence"/>
</dbReference>
<proteinExistence type="inferred from homology"/>
<organism evidence="4 5">
    <name type="scientific">Stephania japonica</name>
    <dbReference type="NCBI Taxonomy" id="461633"/>
    <lineage>
        <taxon>Eukaryota</taxon>
        <taxon>Viridiplantae</taxon>
        <taxon>Streptophyta</taxon>
        <taxon>Embryophyta</taxon>
        <taxon>Tracheophyta</taxon>
        <taxon>Spermatophyta</taxon>
        <taxon>Magnoliopsida</taxon>
        <taxon>Ranunculales</taxon>
        <taxon>Menispermaceae</taxon>
        <taxon>Menispermoideae</taxon>
        <taxon>Cissampelideae</taxon>
        <taxon>Stephania</taxon>
    </lineage>
</organism>
<feature type="repeat" description="PPR" evidence="3">
    <location>
        <begin position="298"/>
        <end position="332"/>
    </location>
</feature>
<evidence type="ECO:0000313" key="5">
    <source>
        <dbReference type="Proteomes" id="UP001417504"/>
    </source>
</evidence>
<evidence type="ECO:0000256" key="2">
    <source>
        <dbReference type="ARBA" id="ARBA00022737"/>
    </source>
</evidence>
<name>A0AAP0PA67_9MAGN</name>
<dbReference type="GO" id="GO:0009451">
    <property type="term" value="P:RNA modification"/>
    <property type="evidence" value="ECO:0007669"/>
    <property type="project" value="InterPro"/>
</dbReference>
<dbReference type="InterPro" id="IPR046960">
    <property type="entry name" value="PPR_At4g14850-like_plant"/>
</dbReference>
<keyword evidence="2" id="KW-0677">Repeat</keyword>
<gene>
    <name evidence="4" type="ORF">Sjap_007176</name>
</gene>
<keyword evidence="5" id="KW-1185">Reference proteome</keyword>
<evidence type="ECO:0000313" key="4">
    <source>
        <dbReference type="EMBL" id="KAK9136582.1"/>
    </source>
</evidence>
<reference evidence="4 5" key="1">
    <citation type="submission" date="2024-01" db="EMBL/GenBank/DDBJ databases">
        <title>Genome assemblies of Stephania.</title>
        <authorList>
            <person name="Yang L."/>
        </authorList>
    </citation>
    <scope>NUCLEOTIDE SEQUENCE [LARGE SCALE GENOMIC DNA]</scope>
    <source>
        <strain evidence="4">QJT</strain>
        <tissue evidence="4">Leaf</tissue>
    </source>
</reference>
<dbReference type="PROSITE" id="PS51375">
    <property type="entry name" value="PPR"/>
    <property type="match status" value="4"/>
</dbReference>
<evidence type="ECO:0000256" key="1">
    <source>
        <dbReference type="ARBA" id="ARBA00006643"/>
    </source>
</evidence>
<evidence type="ECO:0000256" key="3">
    <source>
        <dbReference type="PROSITE-ProRule" id="PRU00708"/>
    </source>
</evidence>
<protein>
    <recommendedName>
        <fullName evidence="6">Chlororespiratory reduction 4</fullName>
    </recommendedName>
</protein>
<dbReference type="Pfam" id="PF12854">
    <property type="entry name" value="PPR_1"/>
    <property type="match status" value="1"/>
</dbReference>
<evidence type="ECO:0008006" key="6">
    <source>
        <dbReference type="Google" id="ProtNLM"/>
    </source>
</evidence>
<dbReference type="NCBIfam" id="TIGR00756">
    <property type="entry name" value="PPR"/>
    <property type="match status" value="6"/>
</dbReference>
<dbReference type="AlphaFoldDB" id="A0AAP0PA67"/>
<comment type="caution">
    <text evidence="4">The sequence shown here is derived from an EMBL/GenBank/DDBJ whole genome shotgun (WGS) entry which is preliminary data.</text>
</comment>
<feature type="repeat" description="PPR" evidence="3">
    <location>
        <begin position="135"/>
        <end position="165"/>
    </location>
</feature>
<dbReference type="Gene3D" id="1.25.40.10">
    <property type="entry name" value="Tetratricopeptide repeat domain"/>
    <property type="match status" value="4"/>
</dbReference>
<comment type="similarity">
    <text evidence="1">Belongs to the PPR family. PCMP-H subfamily.</text>
</comment>
<dbReference type="EMBL" id="JBBNAE010000003">
    <property type="protein sequence ID" value="KAK9136582.1"/>
    <property type="molecule type" value="Genomic_DNA"/>
</dbReference>
<dbReference type="InterPro" id="IPR011990">
    <property type="entry name" value="TPR-like_helical_dom_sf"/>
</dbReference>
<dbReference type="PANTHER" id="PTHR47926:SF436">
    <property type="entry name" value="PENTATRICOPEPTIDE REPEAT-CONTAINING PROTEIN ELI1, CHLOROPLASTIC-LIKE ISOFORM X2"/>
    <property type="match status" value="1"/>
</dbReference>
<dbReference type="Pfam" id="PF13041">
    <property type="entry name" value="PPR_2"/>
    <property type="match status" value="2"/>
</dbReference>
<dbReference type="Pfam" id="PF20431">
    <property type="entry name" value="E_motif"/>
    <property type="match status" value="1"/>
</dbReference>
<dbReference type="GO" id="GO:0003729">
    <property type="term" value="F:mRNA binding"/>
    <property type="evidence" value="ECO:0007669"/>
    <property type="project" value="UniProtKB-ARBA"/>
</dbReference>
<dbReference type="InterPro" id="IPR002885">
    <property type="entry name" value="PPR_rpt"/>
</dbReference>
<dbReference type="InterPro" id="IPR046848">
    <property type="entry name" value="E_motif"/>
</dbReference>
<dbReference type="FunFam" id="1.25.40.10:FF:000690">
    <property type="entry name" value="Pentatricopeptide repeat-containing protein"/>
    <property type="match status" value="1"/>
</dbReference>
<feature type="repeat" description="PPR" evidence="3">
    <location>
        <begin position="228"/>
        <end position="262"/>
    </location>
</feature>
<sequence>MFAFSPQTGHHITNGDLSRNQRESKLHLAKPRIATWESLSRTPPEVQSSSQNPIIKLCWDLCVGDFVPNRFTFPYLLKNCWKLSAIEEGKQIHSLIVKRGFQDDVFVQRALVRMYAKCGGCGDAKKGFDRCRELDVVLRNDMISVYVRNGRLEGAREVFDGMTERNVVSWSVMIDGYCKNGEMDMARCLFDEMPERNQFPWNSLLSGYLKSGRVEVAREIFDEIPKRDVFSWTIMISGYSQNSQFKESLELFLEMLKSSVIPNRITLISVLPAIAQLGALSQGRWIHAYADKKGIEIDGVLGAALVDMYCKCGCIDEALALFESMKQRTSSTWNSVILGLAAHGLGTDALCVFSRMQNDSTVNPNEITFIGVLSACSHAGLVNEGLKMFDLFTYYYNLRPNIRHYGCMVDLLGRAGLINEAKELVDRMPIEPNPVIWKTLLSACRMHKNVELAEHVARDAIGSAPQDSGFYALLSNIFAEAGHWNDMANVRREMNDLEVQKAVGCSWVEVDGVVHEFFAGRERFHSSWREICSMLEMMDVDYKEKFEMYIYKDIDWENGKNPNGCRDG</sequence>
<accession>A0AAP0PA67</accession>
<dbReference type="Pfam" id="PF01535">
    <property type="entry name" value="PPR"/>
    <property type="match status" value="3"/>
</dbReference>
<dbReference type="FunFam" id="1.25.40.10:FF:000348">
    <property type="entry name" value="Pentatricopeptide repeat-containing protein chloroplastic"/>
    <property type="match status" value="1"/>
</dbReference>
<feature type="repeat" description="PPR" evidence="3">
    <location>
        <begin position="166"/>
        <end position="200"/>
    </location>
</feature>